<evidence type="ECO:0000313" key="1">
    <source>
        <dbReference type="EMBL" id="QCD35876.1"/>
    </source>
</evidence>
<dbReference type="KEGG" id="mgod:E7746_08290"/>
<dbReference type="RefSeq" id="WP_136410523.1">
    <property type="nucleotide sequence ID" value="NZ_CP039393.1"/>
</dbReference>
<reference evidence="1 2" key="1">
    <citation type="submission" date="2019-02" db="EMBL/GenBank/DDBJ databases">
        <title>Isolation and identification of novel species under the genus Muribaculum.</title>
        <authorList>
            <person name="Miyake S."/>
            <person name="Ding Y."/>
            <person name="Low A."/>
            <person name="Soh M."/>
            <person name="Seedorf H."/>
        </authorList>
    </citation>
    <scope>NUCLEOTIDE SEQUENCE [LARGE SCALE GENOMIC DNA]</scope>
    <source>
        <strain evidence="1 2">TLL-A4</strain>
    </source>
</reference>
<dbReference type="Pfam" id="PF19652">
    <property type="entry name" value="DUF6155"/>
    <property type="match status" value="1"/>
</dbReference>
<sequence length="173" mass="20478">MSKTQLKKFLNTLNHDQITEMVLELYAARKEAKDYLDYFMNPDEEKMQEKYRAIITKEFLPGPGRVKGRTSRCRKAIKEFATLHPHPSRIADLMLTTVESIMVYDRRVRWVKESQENAAANTLREALDTIWSNDMMPQFERRLSIIKEKSSGLRHSLRSRINETFNDWHDTIK</sequence>
<proteinExistence type="predicted"/>
<accession>A0A4P7VL69</accession>
<keyword evidence="2" id="KW-1185">Reference proteome</keyword>
<name>A0A4P7VL69_9BACT</name>
<gene>
    <name evidence="1" type="ORF">E7746_08290</name>
</gene>
<dbReference type="EMBL" id="CP039393">
    <property type="protein sequence ID" value="QCD35876.1"/>
    <property type="molecule type" value="Genomic_DNA"/>
</dbReference>
<evidence type="ECO:0000313" key="2">
    <source>
        <dbReference type="Proteomes" id="UP000297031"/>
    </source>
</evidence>
<protein>
    <submittedName>
        <fullName evidence="1">Uncharacterized protein</fullName>
    </submittedName>
</protein>
<dbReference type="Proteomes" id="UP000297031">
    <property type="component" value="Chromosome"/>
</dbReference>
<dbReference type="InterPro" id="IPR046153">
    <property type="entry name" value="DUF6155"/>
</dbReference>
<dbReference type="AlphaFoldDB" id="A0A4P7VL69"/>
<dbReference type="OrthoDB" id="979203at2"/>
<organism evidence="1 2">
    <name type="scientific">Muribaculum gordoncarteri</name>
    <dbReference type="NCBI Taxonomy" id="2530390"/>
    <lineage>
        <taxon>Bacteria</taxon>
        <taxon>Pseudomonadati</taxon>
        <taxon>Bacteroidota</taxon>
        <taxon>Bacteroidia</taxon>
        <taxon>Bacteroidales</taxon>
        <taxon>Muribaculaceae</taxon>
        <taxon>Muribaculum</taxon>
    </lineage>
</organism>